<dbReference type="Pfam" id="PF01728">
    <property type="entry name" value="FtsJ"/>
    <property type="match status" value="1"/>
</dbReference>
<dbReference type="InterPro" id="IPR047048">
    <property type="entry name" value="TlyA"/>
</dbReference>
<dbReference type="EC" id="2.1.1.227" evidence="5"/>
<dbReference type="PANTHER" id="PTHR32319:SF0">
    <property type="entry name" value="BACTERIAL HEMOLYSIN-LIKE PROTEIN"/>
    <property type="match status" value="1"/>
</dbReference>
<dbReference type="PROSITE" id="PS50889">
    <property type="entry name" value="S4"/>
    <property type="match status" value="1"/>
</dbReference>
<dbReference type="InterPro" id="IPR002877">
    <property type="entry name" value="RNA_MeTrfase_FtsJ_dom"/>
</dbReference>
<protein>
    <submittedName>
        <fullName evidence="5">23S rRNA (Cytidine1920-2'-O)/16S rRNA (Cytidine1409-2'-O)-methyltransferase</fullName>
        <ecNumber evidence="5">2.1.1.226</ecNumber>
        <ecNumber evidence="5">2.1.1.227</ecNumber>
    </submittedName>
</protein>
<dbReference type="AlphaFoldDB" id="A0A840SPV0"/>
<dbReference type="Pfam" id="PF01479">
    <property type="entry name" value="S4"/>
    <property type="match status" value="1"/>
</dbReference>
<keyword evidence="5" id="KW-0808">Transferase</keyword>
<comment type="caution">
    <text evidence="5">The sequence shown here is derived from an EMBL/GenBank/DDBJ whole genome shotgun (WGS) entry which is preliminary data.</text>
</comment>
<sequence length="240" mass="24086">MRLDQALVTAGLAPSRARAQALIAAGAVTVDGRVAGKSSMAVGAGAALEVDATALPWVSRAALKLIAGLDTFGLDPSGAVALDLGASTGGFSQVLLSRGAAEVWAVDVGHGQLAAELADEPRLHLIEGLNVRELTVGHVPPPDFVVADLSFIPLAVALPPALRLAQPGASLVVLVKPQFEVGPGRVGKGGIVRDPAAWADAVSGATALLAAEGWTVLGEAPSPIEGGDGNREFLVAARKG</sequence>
<evidence type="ECO:0000256" key="1">
    <source>
        <dbReference type="ARBA" id="ARBA00022884"/>
    </source>
</evidence>
<dbReference type="InterPro" id="IPR036986">
    <property type="entry name" value="S4_RNA-bd_sf"/>
</dbReference>
<dbReference type="InterPro" id="IPR002942">
    <property type="entry name" value="S4_RNA-bd"/>
</dbReference>
<dbReference type="Gene3D" id="3.10.290.10">
    <property type="entry name" value="RNA-binding S4 domain"/>
    <property type="match status" value="1"/>
</dbReference>
<accession>A0A840SPV0</accession>
<dbReference type="EMBL" id="JACHFM010000001">
    <property type="protein sequence ID" value="MBB5221311.1"/>
    <property type="molecule type" value="Genomic_DNA"/>
</dbReference>
<evidence type="ECO:0000313" key="6">
    <source>
        <dbReference type="Proteomes" id="UP000549457"/>
    </source>
</evidence>
<dbReference type="SUPFAM" id="SSF53335">
    <property type="entry name" value="S-adenosyl-L-methionine-dependent methyltransferases"/>
    <property type="match status" value="1"/>
</dbReference>
<dbReference type="RefSeq" id="WP_184147695.1">
    <property type="nucleotide sequence ID" value="NZ_JACHFM010000001.1"/>
</dbReference>
<keyword evidence="1 3" id="KW-0694">RNA-binding</keyword>
<dbReference type="EC" id="2.1.1.226" evidence="5"/>
<feature type="domain" description="RNA-binding S4" evidence="4">
    <location>
        <begin position="1"/>
        <end position="63"/>
    </location>
</feature>
<dbReference type="PIRSF" id="PIRSF005578">
    <property type="entry name" value="TlyA"/>
    <property type="match status" value="1"/>
</dbReference>
<organism evidence="5 6">
    <name type="scientific">Amaricoccus macauensis</name>
    <dbReference type="NCBI Taxonomy" id="57001"/>
    <lineage>
        <taxon>Bacteria</taxon>
        <taxon>Pseudomonadati</taxon>
        <taxon>Pseudomonadota</taxon>
        <taxon>Alphaproteobacteria</taxon>
        <taxon>Rhodobacterales</taxon>
        <taxon>Paracoccaceae</taxon>
        <taxon>Amaricoccus</taxon>
    </lineage>
</organism>
<dbReference type="PANTHER" id="PTHR32319">
    <property type="entry name" value="BACTERIAL HEMOLYSIN-LIKE PROTEIN"/>
    <property type="match status" value="1"/>
</dbReference>
<keyword evidence="6" id="KW-1185">Reference proteome</keyword>
<dbReference type="InterPro" id="IPR004538">
    <property type="entry name" value="Hemolysin_A/TlyA"/>
</dbReference>
<dbReference type="CDD" id="cd00165">
    <property type="entry name" value="S4"/>
    <property type="match status" value="1"/>
</dbReference>
<name>A0A840SPV0_9RHOB</name>
<proteinExistence type="inferred from homology"/>
<comment type="similarity">
    <text evidence="2">Belongs to the TlyA family.</text>
</comment>
<dbReference type="SUPFAM" id="SSF55174">
    <property type="entry name" value="Alpha-L RNA-binding motif"/>
    <property type="match status" value="1"/>
</dbReference>
<gene>
    <name evidence="5" type="ORF">HNP73_001232</name>
</gene>
<reference evidence="5 6" key="1">
    <citation type="submission" date="2020-08" db="EMBL/GenBank/DDBJ databases">
        <title>Genomic Encyclopedia of Type Strains, Phase IV (KMG-IV): sequencing the most valuable type-strain genomes for metagenomic binning, comparative biology and taxonomic classification.</title>
        <authorList>
            <person name="Goeker M."/>
        </authorList>
    </citation>
    <scope>NUCLEOTIDE SEQUENCE [LARGE SCALE GENOMIC DNA]</scope>
    <source>
        <strain evidence="5 6">DSM 101730</strain>
    </source>
</reference>
<dbReference type="Proteomes" id="UP000549457">
    <property type="component" value="Unassembled WGS sequence"/>
</dbReference>
<dbReference type="GO" id="GO:0003723">
    <property type="term" value="F:RNA binding"/>
    <property type="evidence" value="ECO:0007669"/>
    <property type="project" value="UniProtKB-KW"/>
</dbReference>
<evidence type="ECO:0000259" key="4">
    <source>
        <dbReference type="SMART" id="SM00363"/>
    </source>
</evidence>
<dbReference type="GO" id="GO:0008168">
    <property type="term" value="F:methyltransferase activity"/>
    <property type="evidence" value="ECO:0007669"/>
    <property type="project" value="UniProtKB-KW"/>
</dbReference>
<evidence type="ECO:0000256" key="3">
    <source>
        <dbReference type="PROSITE-ProRule" id="PRU00182"/>
    </source>
</evidence>
<dbReference type="InterPro" id="IPR029063">
    <property type="entry name" value="SAM-dependent_MTases_sf"/>
</dbReference>
<dbReference type="CDD" id="cd02440">
    <property type="entry name" value="AdoMet_MTases"/>
    <property type="match status" value="1"/>
</dbReference>
<evidence type="ECO:0000256" key="2">
    <source>
        <dbReference type="ARBA" id="ARBA00029460"/>
    </source>
</evidence>
<evidence type="ECO:0000313" key="5">
    <source>
        <dbReference type="EMBL" id="MBB5221311.1"/>
    </source>
</evidence>
<dbReference type="Gene3D" id="3.40.50.150">
    <property type="entry name" value="Vaccinia Virus protein VP39"/>
    <property type="match status" value="1"/>
</dbReference>
<dbReference type="SMART" id="SM00363">
    <property type="entry name" value="S4"/>
    <property type="match status" value="1"/>
</dbReference>
<keyword evidence="5" id="KW-0489">Methyltransferase</keyword>
<dbReference type="GO" id="GO:0032259">
    <property type="term" value="P:methylation"/>
    <property type="evidence" value="ECO:0007669"/>
    <property type="project" value="UniProtKB-KW"/>
</dbReference>